<evidence type="ECO:0000313" key="9">
    <source>
        <dbReference type="EMBL" id="KAL3847292.1"/>
    </source>
</evidence>
<keyword evidence="5 8" id="KW-1133">Transmembrane helix</keyword>
<keyword evidence="3" id="KW-1003">Cell membrane</keyword>
<evidence type="ECO:0000256" key="4">
    <source>
        <dbReference type="ARBA" id="ARBA00022692"/>
    </source>
</evidence>
<evidence type="ECO:0000256" key="7">
    <source>
        <dbReference type="ARBA" id="ARBA00023170"/>
    </source>
</evidence>
<evidence type="ECO:0000313" key="10">
    <source>
        <dbReference type="Proteomes" id="UP001634394"/>
    </source>
</evidence>
<reference evidence="9 10" key="1">
    <citation type="submission" date="2024-11" db="EMBL/GenBank/DDBJ databases">
        <title>Chromosome-level genome assembly of the freshwater bivalve Anodonta woodiana.</title>
        <authorList>
            <person name="Chen X."/>
        </authorList>
    </citation>
    <scope>NUCLEOTIDE SEQUENCE [LARGE SCALE GENOMIC DNA]</scope>
    <source>
        <strain evidence="9">MN2024</strain>
        <tissue evidence="9">Gills</tissue>
    </source>
</reference>
<proteinExistence type="predicted"/>
<evidence type="ECO:0000256" key="8">
    <source>
        <dbReference type="SAM" id="Phobius"/>
    </source>
</evidence>
<keyword evidence="7" id="KW-0675">Receptor</keyword>
<evidence type="ECO:0000256" key="2">
    <source>
        <dbReference type="ARBA" id="ARBA00022448"/>
    </source>
</evidence>
<keyword evidence="10" id="KW-1185">Reference proteome</keyword>
<evidence type="ECO:0000256" key="5">
    <source>
        <dbReference type="ARBA" id="ARBA00022989"/>
    </source>
</evidence>
<name>A0ABD3UCS4_SINWO</name>
<dbReference type="EMBL" id="JBJQND010000016">
    <property type="protein sequence ID" value="KAL3847292.1"/>
    <property type="molecule type" value="Genomic_DNA"/>
</dbReference>
<dbReference type="Pfam" id="PF14752">
    <property type="entry name" value="RBP_receptor"/>
    <property type="match status" value="1"/>
</dbReference>
<comment type="caution">
    <text evidence="9">The sequence shown here is derived from an EMBL/GenBank/DDBJ whole genome shotgun (WGS) entry which is preliminary data.</text>
</comment>
<keyword evidence="2" id="KW-0813">Transport</keyword>
<dbReference type="InterPro" id="IPR026612">
    <property type="entry name" value="STRA6-like"/>
</dbReference>
<dbReference type="PANTHER" id="PTHR21444:SF15">
    <property type="entry name" value="RECEPTOR FOR RETINOL UPTAKE STRA6"/>
    <property type="match status" value="1"/>
</dbReference>
<feature type="transmembrane region" description="Helical" evidence="8">
    <location>
        <begin position="110"/>
        <end position="129"/>
    </location>
</feature>
<dbReference type="AlphaFoldDB" id="A0ABD3UCS4"/>
<gene>
    <name evidence="9" type="ORF">ACJMK2_018211</name>
</gene>
<evidence type="ECO:0000256" key="3">
    <source>
        <dbReference type="ARBA" id="ARBA00022475"/>
    </source>
</evidence>
<evidence type="ECO:0008006" key="11">
    <source>
        <dbReference type="Google" id="ProtNLM"/>
    </source>
</evidence>
<organism evidence="9 10">
    <name type="scientific">Sinanodonta woodiana</name>
    <name type="common">Chinese pond mussel</name>
    <name type="synonym">Anodonta woodiana</name>
    <dbReference type="NCBI Taxonomy" id="1069815"/>
    <lineage>
        <taxon>Eukaryota</taxon>
        <taxon>Metazoa</taxon>
        <taxon>Spiralia</taxon>
        <taxon>Lophotrochozoa</taxon>
        <taxon>Mollusca</taxon>
        <taxon>Bivalvia</taxon>
        <taxon>Autobranchia</taxon>
        <taxon>Heteroconchia</taxon>
        <taxon>Palaeoheterodonta</taxon>
        <taxon>Unionida</taxon>
        <taxon>Unionoidea</taxon>
        <taxon>Unionidae</taxon>
        <taxon>Unioninae</taxon>
        <taxon>Sinanodonta</taxon>
    </lineage>
</organism>
<comment type="subcellular location">
    <subcellularLocation>
        <location evidence="1">Cell membrane</location>
        <topology evidence="1">Multi-pass membrane protein</topology>
    </subcellularLocation>
</comment>
<evidence type="ECO:0000256" key="1">
    <source>
        <dbReference type="ARBA" id="ARBA00004651"/>
    </source>
</evidence>
<dbReference type="PANTHER" id="PTHR21444">
    <property type="entry name" value="COILED-COIL DOMAIN-CONTAINING PROTEIN 180"/>
    <property type="match status" value="1"/>
</dbReference>
<evidence type="ECO:0000256" key="6">
    <source>
        <dbReference type="ARBA" id="ARBA00023136"/>
    </source>
</evidence>
<accession>A0ABD3UCS4</accession>
<feature type="transmembrane region" description="Helical" evidence="8">
    <location>
        <begin position="79"/>
        <end position="104"/>
    </location>
</feature>
<dbReference type="Proteomes" id="UP001634394">
    <property type="component" value="Unassembled WGS sequence"/>
</dbReference>
<dbReference type="GO" id="GO:0005886">
    <property type="term" value="C:plasma membrane"/>
    <property type="evidence" value="ECO:0007669"/>
    <property type="project" value="UniProtKB-SubCell"/>
</dbReference>
<feature type="transmembrane region" description="Helical" evidence="8">
    <location>
        <begin position="150"/>
        <end position="173"/>
    </location>
</feature>
<sequence length="338" mass="39368">MAKHMTLRTRSLFQIIINLQNLYKGNTSHIPPRTGKSNPSMLVGSMKYAGYQVGYIAWDELLKYVHIFSFKLQVSLFSFLVYLLISIVIAGIITLIQAGFYQWILDRLMQMWPVLLTAFLLNFLQQMLAKYVFLQEHGNALRLDNRRLMFIFTYFLFFYNIFIGLISCLMRVIKSMILGSIFISRLDESVFPQRFKSLDPGFNAYVGFMHIEMAHTHPVVIVFLRLLALDVGIRNERQQHSKKSDIDIESIGLTKTVEKKSKSFMRARNNWQTMYTLLHNPSVRLYRKHHIDYTKTALKRRINKTAIGDNLHSSAIEYSDQKLDLDMSGTKDINETKA</sequence>
<keyword evidence="6 8" id="KW-0472">Membrane</keyword>
<protein>
    <recommendedName>
        <fullName evidence="11">Receptor for retinol uptake STRA6</fullName>
    </recommendedName>
</protein>
<keyword evidence="4 8" id="KW-0812">Transmembrane</keyword>